<gene>
    <name evidence="1" type="ORF">SAMN04488591_3575</name>
</gene>
<accession>A0A1I6JGY3</accession>
<reference evidence="2" key="1">
    <citation type="submission" date="2016-10" db="EMBL/GenBank/DDBJ databases">
        <authorList>
            <person name="Varghese N."/>
            <person name="Submissions S."/>
        </authorList>
    </citation>
    <scope>NUCLEOTIDE SEQUENCE [LARGE SCALE GENOMIC DNA]</scope>
    <source>
        <strain evidence="2">CL127</strain>
    </source>
</reference>
<dbReference type="Proteomes" id="UP000198877">
    <property type="component" value="Unassembled WGS sequence"/>
</dbReference>
<name>A0A1I6JGY3_9MICO</name>
<organism evidence="1 2">
    <name type="scientific">Microbacterium azadirachtae</name>
    <dbReference type="NCBI Taxonomy" id="582680"/>
    <lineage>
        <taxon>Bacteria</taxon>
        <taxon>Bacillati</taxon>
        <taxon>Actinomycetota</taxon>
        <taxon>Actinomycetes</taxon>
        <taxon>Micrococcales</taxon>
        <taxon>Microbacteriaceae</taxon>
        <taxon>Microbacterium</taxon>
    </lineage>
</organism>
<evidence type="ECO:0000313" key="1">
    <source>
        <dbReference type="EMBL" id="SFR78235.1"/>
    </source>
</evidence>
<dbReference type="AlphaFoldDB" id="A0A1I6JGY3"/>
<dbReference type="EMBL" id="FOYR01000005">
    <property type="protein sequence ID" value="SFR78235.1"/>
    <property type="molecule type" value="Genomic_DNA"/>
</dbReference>
<evidence type="ECO:0000313" key="2">
    <source>
        <dbReference type="Proteomes" id="UP000198877"/>
    </source>
</evidence>
<proteinExistence type="predicted"/>
<protein>
    <submittedName>
        <fullName evidence="1">Uncharacterized protein</fullName>
    </submittedName>
</protein>
<sequence>MLRGNARLVLNISETAGPGSDLLGPLVRWTPIADRNGAAESVSDGAALRRRAPDQAGTTRIWLCAWLPPVGVPQTVFDSEVIRPVVPLCVPRMPALI</sequence>